<dbReference type="HOGENOM" id="CLU_016047_0_1_9"/>
<keyword evidence="2 7" id="KW-0813">Transport</keyword>
<dbReference type="PATRIC" id="fig|1235802.3.peg.3442"/>
<keyword evidence="6 7" id="KW-0472">Membrane</keyword>
<evidence type="ECO:0000313" key="9">
    <source>
        <dbReference type="EMBL" id="EMZ24299.1"/>
    </source>
</evidence>
<dbReference type="EMBL" id="AQFT01000099">
    <property type="protein sequence ID" value="EMZ24299.1"/>
    <property type="molecule type" value="Genomic_DNA"/>
</dbReference>
<dbReference type="eggNOG" id="COG4209">
    <property type="taxonomic scope" value="Bacteria"/>
</dbReference>
<name>N2AIM2_9FIRM</name>
<dbReference type="PANTHER" id="PTHR30193">
    <property type="entry name" value="ABC TRANSPORTER PERMEASE PROTEIN"/>
    <property type="match status" value="1"/>
</dbReference>
<proteinExistence type="inferred from homology"/>
<comment type="caution">
    <text evidence="9">The sequence shown here is derived from an EMBL/GenBank/DDBJ whole genome shotgun (WGS) entry which is preliminary data.</text>
</comment>
<sequence>MLSNMRNKKGSKVYQTMMFLPYFMSWVVVTYFVYAILTPERGYLNGILKAMGADPIMWYQEAKYWPFILVLLNTWKGMGYGMVLYLASITGIDQSLYEAAVMDGATKWQQTIHITLPSIKPVFIMMLILDCGKIFNSDFGLFYQVTGGIPKSLYTTVSTFDTYIYQAIKSPATPIGRTAAASFFQAICSCATILIANQIVRKIDKDNSLI</sequence>
<evidence type="ECO:0000256" key="2">
    <source>
        <dbReference type="ARBA" id="ARBA00022448"/>
    </source>
</evidence>
<evidence type="ECO:0000313" key="10">
    <source>
        <dbReference type="Proteomes" id="UP000012589"/>
    </source>
</evidence>
<dbReference type="InterPro" id="IPR035906">
    <property type="entry name" value="MetI-like_sf"/>
</dbReference>
<organism evidence="9 10">
    <name type="scientific">Eubacterium plexicaudatum ASF492</name>
    <dbReference type="NCBI Taxonomy" id="1235802"/>
    <lineage>
        <taxon>Bacteria</taxon>
        <taxon>Bacillati</taxon>
        <taxon>Bacillota</taxon>
        <taxon>Clostridia</taxon>
        <taxon>Eubacteriales</taxon>
        <taxon>Eubacteriaceae</taxon>
        <taxon>Eubacterium</taxon>
    </lineage>
</organism>
<evidence type="ECO:0000256" key="5">
    <source>
        <dbReference type="ARBA" id="ARBA00022989"/>
    </source>
</evidence>
<feature type="transmembrane region" description="Helical" evidence="7">
    <location>
        <begin position="20"/>
        <end position="37"/>
    </location>
</feature>
<keyword evidence="3" id="KW-1003">Cell membrane</keyword>
<feature type="domain" description="ABC transmembrane type-1" evidence="8">
    <location>
        <begin position="1"/>
        <end position="196"/>
    </location>
</feature>
<dbReference type="Proteomes" id="UP000012589">
    <property type="component" value="Unassembled WGS sequence"/>
</dbReference>
<dbReference type="GO" id="GO:0055085">
    <property type="term" value="P:transmembrane transport"/>
    <property type="evidence" value="ECO:0007669"/>
    <property type="project" value="InterPro"/>
</dbReference>
<comment type="subcellular location">
    <subcellularLocation>
        <location evidence="1 7">Cell membrane</location>
        <topology evidence="1 7">Multi-pass membrane protein</topology>
    </subcellularLocation>
</comment>
<evidence type="ECO:0000256" key="1">
    <source>
        <dbReference type="ARBA" id="ARBA00004651"/>
    </source>
</evidence>
<gene>
    <name evidence="9" type="ORF">C823_03256</name>
</gene>
<dbReference type="STRING" id="1235802.C823_03256"/>
<dbReference type="PANTHER" id="PTHR30193:SF44">
    <property type="entry name" value="LACTOSE TRANSPORT SYSTEM PERMEASE PROTEIN LACF"/>
    <property type="match status" value="1"/>
</dbReference>
<dbReference type="InterPro" id="IPR051393">
    <property type="entry name" value="ABC_transporter_permease"/>
</dbReference>
<dbReference type="PROSITE" id="PS50928">
    <property type="entry name" value="ABC_TM1"/>
    <property type="match status" value="1"/>
</dbReference>
<dbReference type="InterPro" id="IPR000515">
    <property type="entry name" value="MetI-like"/>
</dbReference>
<keyword evidence="5 7" id="KW-1133">Transmembrane helix</keyword>
<dbReference type="AlphaFoldDB" id="N2AIM2"/>
<evidence type="ECO:0000259" key="8">
    <source>
        <dbReference type="PROSITE" id="PS50928"/>
    </source>
</evidence>
<reference evidence="9 10" key="1">
    <citation type="journal article" date="2014" name="Genome Announc.">
        <title>Draft genome sequences of the altered schaedler flora, a defined bacterial community from gnotobiotic mice.</title>
        <authorList>
            <person name="Wannemuehler M.J."/>
            <person name="Overstreet A.M."/>
            <person name="Ward D.V."/>
            <person name="Phillips G.J."/>
        </authorList>
    </citation>
    <scope>NUCLEOTIDE SEQUENCE [LARGE SCALE GENOMIC DNA]</scope>
    <source>
        <strain evidence="9 10">ASF492</strain>
    </source>
</reference>
<dbReference type="SUPFAM" id="SSF161098">
    <property type="entry name" value="MetI-like"/>
    <property type="match status" value="1"/>
</dbReference>
<keyword evidence="10" id="KW-1185">Reference proteome</keyword>
<dbReference type="CDD" id="cd06261">
    <property type="entry name" value="TM_PBP2"/>
    <property type="match status" value="1"/>
</dbReference>
<evidence type="ECO:0000256" key="4">
    <source>
        <dbReference type="ARBA" id="ARBA00022692"/>
    </source>
</evidence>
<evidence type="ECO:0000256" key="7">
    <source>
        <dbReference type="RuleBase" id="RU363032"/>
    </source>
</evidence>
<comment type="similarity">
    <text evidence="7">Belongs to the binding-protein-dependent transport system permease family.</text>
</comment>
<keyword evidence="4 7" id="KW-0812">Transmembrane</keyword>
<accession>N2AIM2</accession>
<evidence type="ECO:0000256" key="3">
    <source>
        <dbReference type="ARBA" id="ARBA00022475"/>
    </source>
</evidence>
<protein>
    <recommendedName>
        <fullName evidence="8">ABC transmembrane type-1 domain-containing protein</fullName>
    </recommendedName>
</protein>
<feature type="transmembrane region" description="Helical" evidence="7">
    <location>
        <begin position="64"/>
        <end position="87"/>
    </location>
</feature>
<dbReference type="GO" id="GO:0005886">
    <property type="term" value="C:plasma membrane"/>
    <property type="evidence" value="ECO:0007669"/>
    <property type="project" value="UniProtKB-SubCell"/>
</dbReference>
<evidence type="ECO:0000256" key="6">
    <source>
        <dbReference type="ARBA" id="ARBA00023136"/>
    </source>
</evidence>
<dbReference type="Gene3D" id="1.10.3720.10">
    <property type="entry name" value="MetI-like"/>
    <property type="match status" value="1"/>
</dbReference>
<dbReference type="Pfam" id="PF00528">
    <property type="entry name" value="BPD_transp_1"/>
    <property type="match status" value="1"/>
</dbReference>